<reference evidence="2" key="2">
    <citation type="submission" date="2018-02" db="EMBL/GenBank/DDBJ databases">
        <title>Genome analyses of the Tunisian isolate of Spodoptera littoralis#nucleopolyhedrovirus SpliNPV-Tun2 and biological activity identification.</title>
        <authorList>
            <person name="Ben Tiba S."/>
            <person name="Wennmann J.T."/>
            <person name="Laarif A."/>
            <person name="Larem A."/>
            <person name="Fattouch S."/>
            <person name="Jehle J.A."/>
        </authorList>
    </citation>
    <scope>NUCLEOTIDE SEQUENCE</scope>
    <source>
        <strain evidence="2">SpliNPV-Tun2</strain>
    </source>
</reference>
<evidence type="ECO:0000313" key="3">
    <source>
        <dbReference type="Proteomes" id="UP000232896"/>
    </source>
</evidence>
<organism evidence="1 3">
    <name type="scientific">Spodoptera littoralis nuclear polyhedrosis virus</name>
    <name type="common">SlNPV</name>
    <dbReference type="NCBI Taxonomy" id="10456"/>
    <lineage>
        <taxon>Viruses</taxon>
        <taxon>Viruses incertae sedis</taxon>
        <taxon>Naldaviricetes</taxon>
        <taxon>Lefavirales</taxon>
        <taxon>Baculoviridae</taxon>
        <taxon>Alphabaculovirus</taxon>
        <taxon>Alphabaculovirus splittoralis</taxon>
    </lineage>
</organism>
<dbReference type="InterPro" id="IPR035162">
    <property type="entry name" value="DUF5470"/>
</dbReference>
<organismHost>
    <name type="scientific">Lepidoptera</name>
    <name type="common">moths &amp; butterflies</name>
    <dbReference type="NCBI Taxonomy" id="7088"/>
</organismHost>
<dbReference type="EMBL" id="MG958660">
    <property type="protein sequence ID" value="AYU75236.1"/>
    <property type="molecule type" value="Genomic_DNA"/>
</dbReference>
<dbReference type="Pfam" id="PF17564">
    <property type="entry name" value="DUF5470"/>
    <property type="match status" value="1"/>
</dbReference>
<proteinExistence type="predicted"/>
<sequence>MDVNFKLEKVISNTVIKRCVESNNDKGGDYKRRCSQSVKLIKAEEIGRFTTYDVVGERNYQNIYNIEKIKF</sequence>
<dbReference type="EMBL" id="JX454574">
    <property type="protein sequence ID" value="AGE89901.1"/>
    <property type="molecule type" value="Genomic_DNA"/>
</dbReference>
<gene>
    <name evidence="2" type="primary">ORF46</name>
    <name evidence="1" type="ORF">SlsnVgp046</name>
</gene>
<reference evidence="1 3" key="1">
    <citation type="journal article" date="2013" name="Virus Res.">
        <title>Determination and analysis of the genome sequence of Spodoptera littoralis multiple nucleopolyhedrovirus.</title>
        <authorList>
            <person name="Breitenbach J.E."/>
            <person name="El-Sheikh el.-S.A."/>
            <person name="Harrison R.L."/>
            <person name="Rowley D.L."/>
            <person name="Sparks M.E."/>
            <person name="Gundersen-Rindal D.E."/>
            <person name="Popham H.J."/>
        </authorList>
    </citation>
    <scope>NUCLEOTIDE SEQUENCE [LARGE SCALE GENOMIC DNA]</scope>
    <source>
        <strain evidence="1">AN1956</strain>
    </source>
</reference>
<evidence type="ECO:0000313" key="2">
    <source>
        <dbReference type="EMBL" id="AYU75236.1"/>
    </source>
</evidence>
<accession>M1K3T0</accession>
<name>M1K3T0_NPVSL</name>
<evidence type="ECO:0000313" key="1">
    <source>
        <dbReference type="EMBL" id="AGE89901.1"/>
    </source>
</evidence>
<dbReference type="OrthoDB" id="27447at10239"/>
<protein>
    <submittedName>
        <fullName evidence="1">Uncharacterized protein</fullName>
    </submittedName>
</protein>
<dbReference type="Proteomes" id="UP000232896">
    <property type="component" value="Segment"/>
</dbReference>
<keyword evidence="3" id="KW-1185">Reference proteome</keyword>